<evidence type="ECO:0000313" key="1">
    <source>
        <dbReference type="EMBL" id="MBD5770928.1"/>
    </source>
</evidence>
<gene>
    <name evidence="1" type="ORF">IF202_07670</name>
</gene>
<proteinExistence type="predicted"/>
<dbReference type="EMBL" id="JACYFC010000002">
    <property type="protein sequence ID" value="MBD5770928.1"/>
    <property type="molecule type" value="Genomic_DNA"/>
</dbReference>
<organism evidence="1 2">
    <name type="scientific">Marinomonas colpomeniae</name>
    <dbReference type="NCBI Taxonomy" id="2774408"/>
    <lineage>
        <taxon>Bacteria</taxon>
        <taxon>Pseudomonadati</taxon>
        <taxon>Pseudomonadota</taxon>
        <taxon>Gammaproteobacteria</taxon>
        <taxon>Oceanospirillales</taxon>
        <taxon>Oceanospirillaceae</taxon>
        <taxon>Marinomonas</taxon>
    </lineage>
</organism>
<name>A0ABR8P0H6_9GAMM</name>
<comment type="caution">
    <text evidence="1">The sequence shown here is derived from an EMBL/GenBank/DDBJ whole genome shotgun (WGS) entry which is preliminary data.</text>
</comment>
<reference evidence="1 2" key="1">
    <citation type="submission" date="2020-09" db="EMBL/GenBank/DDBJ databases">
        <title>Marinomonas sp. nov., isolated from the cysticercosis algae of Qingdao, China.</title>
        <authorList>
            <person name="Sun X."/>
        </authorList>
    </citation>
    <scope>NUCLEOTIDE SEQUENCE [LARGE SCALE GENOMIC DNA]</scope>
    <source>
        <strain evidence="1 2">SM2066</strain>
    </source>
</reference>
<accession>A0ABR8P0H6</accession>
<evidence type="ECO:0000313" key="2">
    <source>
        <dbReference type="Proteomes" id="UP000604161"/>
    </source>
</evidence>
<keyword evidence="2" id="KW-1185">Reference proteome</keyword>
<dbReference type="RefSeq" id="WP_191594291.1">
    <property type="nucleotide sequence ID" value="NZ_JACYFC010000002.1"/>
</dbReference>
<sequence length="58" mass="6623">MFEPKVFDGADYESLLACSYELMTLVAAEFISEATALFEQFQVNIDAKNWCLHLSRKS</sequence>
<dbReference type="Proteomes" id="UP000604161">
    <property type="component" value="Unassembled WGS sequence"/>
</dbReference>
<protein>
    <submittedName>
        <fullName evidence="1">Uncharacterized protein</fullName>
    </submittedName>
</protein>